<dbReference type="Proteomes" id="UP000279384">
    <property type="component" value="Unassembled WGS sequence"/>
</dbReference>
<dbReference type="AlphaFoldDB" id="A0A495BIL8"/>
<name>A0A495BIL8_VOGIN</name>
<gene>
    <name evidence="1" type="ORF">C8E02_0967</name>
</gene>
<organism evidence="1 2">
    <name type="scientific">Vogesella indigofera</name>
    <name type="common">Pseudomonas indigofera</name>
    <dbReference type="NCBI Taxonomy" id="45465"/>
    <lineage>
        <taxon>Bacteria</taxon>
        <taxon>Pseudomonadati</taxon>
        <taxon>Pseudomonadota</taxon>
        <taxon>Betaproteobacteria</taxon>
        <taxon>Neisseriales</taxon>
        <taxon>Chromobacteriaceae</taxon>
        <taxon>Vogesella</taxon>
    </lineage>
</organism>
<dbReference type="EMBL" id="RBID01000011">
    <property type="protein sequence ID" value="RKQ61200.1"/>
    <property type="molecule type" value="Genomic_DNA"/>
</dbReference>
<reference evidence="1 2" key="1">
    <citation type="submission" date="2018-10" db="EMBL/GenBank/DDBJ databases">
        <title>Genomic Encyclopedia of Type Strains, Phase IV (KMG-IV): sequencing the most valuable type-strain genomes for metagenomic binning, comparative biology and taxonomic classification.</title>
        <authorList>
            <person name="Goeker M."/>
        </authorList>
    </citation>
    <scope>NUCLEOTIDE SEQUENCE [LARGE SCALE GENOMIC DNA]</scope>
    <source>
        <strain evidence="1 2">DSM 3303</strain>
    </source>
</reference>
<protein>
    <submittedName>
        <fullName evidence="1">Uncharacterized protein</fullName>
    </submittedName>
</protein>
<comment type="caution">
    <text evidence="1">The sequence shown here is derived from an EMBL/GenBank/DDBJ whole genome shotgun (WGS) entry which is preliminary data.</text>
</comment>
<sequence>MGTSQLDLFTADDAPALPLARLSNNPNAYDPADCHWIRAEPMPGYVLRLGFARDTDGWHMAAGYHFPDVGSIGPVFVRSNAYPVYGDASRAGLERLRLMVNGLQLARTISPDKAKRIREAIDNITQAAPCGLSLLKDAA</sequence>
<proteinExistence type="predicted"/>
<dbReference type="RefSeq" id="WP_147424437.1">
    <property type="nucleotide sequence ID" value="NZ_RBID01000011.1"/>
</dbReference>
<accession>A0A495BIL8</accession>
<evidence type="ECO:0000313" key="1">
    <source>
        <dbReference type="EMBL" id="RKQ61200.1"/>
    </source>
</evidence>
<evidence type="ECO:0000313" key="2">
    <source>
        <dbReference type="Proteomes" id="UP000279384"/>
    </source>
</evidence>